<keyword evidence="3" id="KW-1185">Reference proteome</keyword>
<evidence type="ECO:0000313" key="2">
    <source>
        <dbReference type="EMBL" id="SEA50847.1"/>
    </source>
</evidence>
<organism evidence="2 3">
    <name type="scientific">Marinobacterium iners DSM 11526</name>
    <dbReference type="NCBI Taxonomy" id="1122198"/>
    <lineage>
        <taxon>Bacteria</taxon>
        <taxon>Pseudomonadati</taxon>
        <taxon>Pseudomonadota</taxon>
        <taxon>Gammaproteobacteria</taxon>
        <taxon>Oceanospirillales</taxon>
        <taxon>Oceanospirillaceae</taxon>
        <taxon>Marinobacterium</taxon>
    </lineage>
</organism>
<dbReference type="EMBL" id="FNRJ01000004">
    <property type="protein sequence ID" value="SEA50847.1"/>
    <property type="molecule type" value="Genomic_DNA"/>
</dbReference>
<dbReference type="OrthoDB" id="5961152at2"/>
<dbReference type="Proteomes" id="UP000242469">
    <property type="component" value="Unassembled WGS sequence"/>
</dbReference>
<proteinExistence type="predicted"/>
<evidence type="ECO:0000313" key="3">
    <source>
        <dbReference type="Proteomes" id="UP000242469"/>
    </source>
</evidence>
<keyword evidence="1" id="KW-0812">Transmembrane</keyword>
<dbReference type="RefSeq" id="WP_139253892.1">
    <property type="nucleotide sequence ID" value="NZ_FNRJ01000004.1"/>
</dbReference>
<name>A0A1H4BS09_9GAMM</name>
<dbReference type="AlphaFoldDB" id="A0A1H4BS09"/>
<keyword evidence="1" id="KW-0472">Membrane</keyword>
<evidence type="ECO:0008006" key="4">
    <source>
        <dbReference type="Google" id="ProtNLM"/>
    </source>
</evidence>
<feature type="transmembrane region" description="Helical" evidence="1">
    <location>
        <begin position="206"/>
        <end position="226"/>
    </location>
</feature>
<accession>A0A1H4BS09</accession>
<dbReference type="STRING" id="1122198.SAMN02745729_10444"/>
<sequence length="232" mass="24092">MHLLLYYFRHVLLTALFLLLIPPAHANMLIPDGASFSLPADSTFDLSCGVLDVQGGLSLNNAEVSNIMNVDIASGGQLDGGDGIIQLSGNWQNEGVFNPGNGTVIIDDSCSTSDVVFSGNTVFNNLTIIDNGGRSIFLPSGRALTVNGTLTLQGNGTTPLQLLSNDGSQATIILGPSAQVIRNNVNLASNVQIGTGFTPAVAIPTLGLLPLALLALLLAIVAACSLRQRRLA</sequence>
<reference evidence="3" key="1">
    <citation type="submission" date="2016-10" db="EMBL/GenBank/DDBJ databases">
        <authorList>
            <person name="Varghese N."/>
            <person name="Submissions S."/>
        </authorList>
    </citation>
    <scope>NUCLEOTIDE SEQUENCE [LARGE SCALE GENOMIC DNA]</scope>
    <source>
        <strain evidence="3">DSM 11526</strain>
    </source>
</reference>
<gene>
    <name evidence="2" type="ORF">SAMN02745729_10444</name>
</gene>
<keyword evidence="1" id="KW-1133">Transmembrane helix</keyword>
<evidence type="ECO:0000256" key="1">
    <source>
        <dbReference type="SAM" id="Phobius"/>
    </source>
</evidence>
<protein>
    <recommendedName>
        <fullName evidence="4">IPTL-CTERM protein sorting domain-containing protein</fullName>
    </recommendedName>
</protein>